<dbReference type="EMBL" id="BNAJ01000010">
    <property type="protein sequence ID" value="GHF55794.1"/>
    <property type="molecule type" value="Genomic_DNA"/>
</dbReference>
<keyword evidence="5" id="KW-1185">Reference proteome</keyword>
<proteinExistence type="predicted"/>
<reference evidence="2" key="1">
    <citation type="journal article" date="2014" name="Int. J. Syst. Evol. Microbiol.">
        <title>Complete genome of a new Firmicutes species belonging to the dominant human colonic microbiota ('Ruminococcus bicirculans') reveals two chromosomes and a selective capacity to utilize plant glucans.</title>
        <authorList>
            <consortium name="NISC Comparative Sequencing Program"/>
            <person name="Wegmann U."/>
            <person name="Louis P."/>
            <person name="Goesmann A."/>
            <person name="Henrissat B."/>
            <person name="Duncan S.H."/>
            <person name="Flint H.J."/>
        </authorList>
    </citation>
    <scope>NUCLEOTIDE SEQUENCE</scope>
    <source>
        <strain evidence="2">CGMCC 1.18437</strain>
    </source>
</reference>
<name>A0A7W8KGQ6_9DEIO</name>
<dbReference type="Pfam" id="PF13304">
    <property type="entry name" value="AAA_21"/>
    <property type="match status" value="1"/>
</dbReference>
<evidence type="ECO:0000259" key="1">
    <source>
        <dbReference type="Pfam" id="PF13304"/>
    </source>
</evidence>
<dbReference type="PANTHER" id="PTHR40396:SF1">
    <property type="entry name" value="ATPASE AAA-TYPE CORE DOMAIN-CONTAINING PROTEIN"/>
    <property type="match status" value="1"/>
</dbReference>
<dbReference type="PIRSF" id="PIRSF029347">
    <property type="entry name" value="RecF"/>
    <property type="match status" value="1"/>
</dbReference>
<dbReference type="Proteomes" id="UP000539473">
    <property type="component" value="Unassembled WGS sequence"/>
</dbReference>
<reference evidence="3 4" key="3">
    <citation type="submission" date="2020-08" db="EMBL/GenBank/DDBJ databases">
        <title>Genomic Encyclopedia of Type Strains, Phase IV (KMG-IV): sequencing the most valuable type-strain genomes for metagenomic binning, comparative biology and taxonomic classification.</title>
        <authorList>
            <person name="Goeker M."/>
        </authorList>
    </citation>
    <scope>NUCLEOTIDE SEQUENCE [LARGE SCALE GENOMIC DNA]</scope>
    <source>
        <strain evidence="3 4">DSM 27521</strain>
    </source>
</reference>
<dbReference type="PANTHER" id="PTHR40396">
    <property type="entry name" value="ATPASE-LIKE PROTEIN"/>
    <property type="match status" value="1"/>
</dbReference>
<dbReference type="GO" id="GO:0005524">
    <property type="term" value="F:ATP binding"/>
    <property type="evidence" value="ECO:0007669"/>
    <property type="project" value="InterPro"/>
</dbReference>
<evidence type="ECO:0000313" key="4">
    <source>
        <dbReference type="Proteomes" id="UP000539473"/>
    </source>
</evidence>
<dbReference type="EMBL" id="JACHFK010000009">
    <property type="protein sequence ID" value="MBB5377807.1"/>
    <property type="molecule type" value="Genomic_DNA"/>
</dbReference>
<reference evidence="2" key="4">
    <citation type="submission" date="2024-05" db="EMBL/GenBank/DDBJ databases">
        <authorList>
            <person name="Sun Q."/>
            <person name="Zhou Y."/>
        </authorList>
    </citation>
    <scope>NUCLEOTIDE SEQUENCE</scope>
    <source>
        <strain evidence="2">CGMCC 1.18437</strain>
    </source>
</reference>
<dbReference type="SUPFAM" id="SSF52540">
    <property type="entry name" value="P-loop containing nucleoside triphosphate hydrolases"/>
    <property type="match status" value="1"/>
</dbReference>
<dbReference type="Proteomes" id="UP000619376">
    <property type="component" value="Unassembled WGS sequence"/>
</dbReference>
<comment type="caution">
    <text evidence="3">The sequence shown here is derived from an EMBL/GenBank/DDBJ whole genome shotgun (WGS) entry which is preliminary data.</text>
</comment>
<evidence type="ECO:0000313" key="5">
    <source>
        <dbReference type="Proteomes" id="UP000619376"/>
    </source>
</evidence>
<dbReference type="Gene3D" id="3.40.50.300">
    <property type="entry name" value="P-loop containing nucleotide triphosphate hydrolases"/>
    <property type="match status" value="2"/>
</dbReference>
<sequence length="433" mass="48883">MTWISWRWKYRQGSAKGEKTIISLIEAKNYKSIKYVRQDLKMMQVLIGPNASGKTTFLDVPELVKDIVSDGIDAAVTKRGGSLVDLTHYENANDIEIGIELRLPDELIIQSGGARLDTARYEIKIGIRGEDQIIINENLWIKPQSVKMKRYGLFPIEMSENNDVIHPRSQKGRAPKGWVKIIGKTESGNDYFKSERTGWNSQFRFGNKKSAISNVPEDYEKFPIAIWVRNYFTLGIQTIMLDSKAMRKSSPRIGAREFLPDGSNLPRVLSDFKKNKLYSRWLKHIRSFLGDIVDIDVVSRPEDNSQYLSVIYSTGEVPAWLVSDGTLRLIALTMLPYLDNQNRTYLIEEPENGIHPKAMEAVFQSLSSSKSSQVFIASHSPVILSMAEPVDLLCFAKTISGYTDVISGSDHPQLRDWKGRVSLDVLFASGVLG</sequence>
<dbReference type="NCBIfam" id="NF047739">
    <property type="entry name" value="antiphage_MADS3"/>
    <property type="match status" value="1"/>
</dbReference>
<feature type="domain" description="ATPase AAA-type core" evidence="1">
    <location>
        <begin position="45"/>
        <end position="385"/>
    </location>
</feature>
<dbReference type="InterPro" id="IPR027417">
    <property type="entry name" value="P-loop_NTPase"/>
</dbReference>
<dbReference type="RefSeq" id="WP_184113728.1">
    <property type="nucleotide sequence ID" value="NZ_BNAJ01000010.1"/>
</dbReference>
<gene>
    <name evidence="2" type="ORF">GCM10017781_35260</name>
    <name evidence="3" type="ORF">HNQ07_003307</name>
</gene>
<dbReference type="GO" id="GO:0016887">
    <property type="term" value="F:ATP hydrolysis activity"/>
    <property type="evidence" value="ECO:0007669"/>
    <property type="project" value="InterPro"/>
</dbReference>
<dbReference type="InterPro" id="IPR003959">
    <property type="entry name" value="ATPase_AAA_core"/>
</dbReference>
<organism evidence="3 4">
    <name type="scientific">Deinococcus metalli</name>
    <dbReference type="NCBI Taxonomy" id="1141878"/>
    <lineage>
        <taxon>Bacteria</taxon>
        <taxon>Thermotogati</taxon>
        <taxon>Deinococcota</taxon>
        <taxon>Deinococci</taxon>
        <taxon>Deinococcales</taxon>
        <taxon>Deinococcaceae</taxon>
        <taxon>Deinococcus</taxon>
    </lineage>
</organism>
<evidence type="ECO:0000313" key="2">
    <source>
        <dbReference type="EMBL" id="GHF55794.1"/>
    </source>
</evidence>
<accession>A0A7W8KGQ6</accession>
<reference evidence="5" key="2">
    <citation type="journal article" date="2019" name="Int. J. Syst. Evol. Microbiol.">
        <title>The Global Catalogue of Microorganisms (GCM) 10K type strain sequencing project: providing services to taxonomists for standard genome sequencing and annotation.</title>
        <authorList>
            <consortium name="The Broad Institute Genomics Platform"/>
            <consortium name="The Broad Institute Genome Sequencing Center for Infectious Disease"/>
            <person name="Wu L."/>
            <person name="Ma J."/>
        </authorList>
    </citation>
    <scope>NUCLEOTIDE SEQUENCE [LARGE SCALE GENOMIC DNA]</scope>
    <source>
        <strain evidence="5">CGMCC 1.18437</strain>
    </source>
</reference>
<dbReference type="InterPro" id="IPR014555">
    <property type="entry name" value="RecF-like"/>
</dbReference>
<protein>
    <submittedName>
        <fullName evidence="2 3">ATPase</fullName>
    </submittedName>
</protein>
<evidence type="ECO:0000313" key="3">
    <source>
        <dbReference type="EMBL" id="MBB5377807.1"/>
    </source>
</evidence>
<dbReference type="AlphaFoldDB" id="A0A7W8KGQ6"/>